<dbReference type="Gene3D" id="3.40.50.12780">
    <property type="entry name" value="N-terminal domain of ligase-like"/>
    <property type="match status" value="1"/>
</dbReference>
<protein>
    <submittedName>
        <fullName evidence="2">AMP-binding domain-containing protein</fullName>
    </submittedName>
</protein>
<dbReference type="PANTHER" id="PTHR42921:SF1">
    <property type="entry name" value="ACETOACETYL-COA SYNTHETASE"/>
    <property type="match status" value="1"/>
</dbReference>
<name>A0A0B4X7S5_9HYPH</name>
<dbReference type="AlphaFoldDB" id="A0A0B4X7S5"/>
<evidence type="ECO:0000256" key="1">
    <source>
        <dbReference type="SAM" id="MobiDB-lite"/>
    </source>
</evidence>
<evidence type="ECO:0000313" key="3">
    <source>
        <dbReference type="Proteomes" id="UP000031368"/>
    </source>
</evidence>
<dbReference type="PANTHER" id="PTHR42921">
    <property type="entry name" value="ACETOACETYL-COA SYNTHETASE"/>
    <property type="match status" value="1"/>
</dbReference>
<proteinExistence type="predicted"/>
<dbReference type="InterPro" id="IPR042099">
    <property type="entry name" value="ANL_N_sf"/>
</dbReference>
<reference evidence="2 3" key="1">
    <citation type="submission" date="2013-11" db="EMBL/GenBank/DDBJ databases">
        <title>Complete genome sequence of Rhizobium gallicum bv. gallicum R602.</title>
        <authorList>
            <person name="Bustos P."/>
            <person name="Santamaria R.I."/>
            <person name="Lozano L."/>
            <person name="Acosta J.L."/>
            <person name="Ormeno-Orrillo E."/>
            <person name="Rogel M.A."/>
            <person name="Romero D."/>
            <person name="Cevallos M.A."/>
            <person name="Martinez-Romero E."/>
            <person name="Gonzalez V."/>
        </authorList>
    </citation>
    <scope>NUCLEOTIDE SEQUENCE [LARGE SCALE GENOMIC DNA]</scope>
    <source>
        <strain evidence="2 3">R602</strain>
    </source>
</reference>
<sequence>MPFSHPLVILFSSGKTGMPKCIVHSAAGTLAQQLKEHRRRCTVMSASSNTIAGSGDPRKTKT</sequence>
<dbReference type="SUPFAM" id="SSF56801">
    <property type="entry name" value="Acetyl-CoA synthetase-like"/>
    <property type="match status" value="1"/>
</dbReference>
<keyword evidence="3" id="KW-1185">Reference proteome</keyword>
<gene>
    <name evidence="2" type="ORF">RGR602_CH03211</name>
</gene>
<evidence type="ECO:0000313" key="2">
    <source>
        <dbReference type="EMBL" id="AJD42527.1"/>
    </source>
</evidence>
<dbReference type="Proteomes" id="UP000031368">
    <property type="component" value="Chromosome"/>
</dbReference>
<dbReference type="EMBL" id="CP006877">
    <property type="protein sequence ID" value="AJD42527.1"/>
    <property type="molecule type" value="Genomic_DNA"/>
</dbReference>
<feature type="region of interest" description="Disordered" evidence="1">
    <location>
        <begin position="43"/>
        <end position="62"/>
    </location>
</feature>
<organism evidence="2 3">
    <name type="scientific">Rhizobium gallicum bv. gallicum R602sp</name>
    <dbReference type="NCBI Taxonomy" id="1041138"/>
    <lineage>
        <taxon>Bacteria</taxon>
        <taxon>Pseudomonadati</taxon>
        <taxon>Pseudomonadota</taxon>
        <taxon>Alphaproteobacteria</taxon>
        <taxon>Hyphomicrobiales</taxon>
        <taxon>Rhizobiaceae</taxon>
        <taxon>Rhizobium/Agrobacterium group</taxon>
        <taxon>Rhizobium</taxon>
    </lineage>
</organism>
<dbReference type="GO" id="GO:0030729">
    <property type="term" value="F:acetoacetate-CoA ligase activity"/>
    <property type="evidence" value="ECO:0007669"/>
    <property type="project" value="TreeGrafter"/>
</dbReference>
<dbReference type="HOGENOM" id="CLU_2901077_0_0_5"/>
<dbReference type="KEGG" id="rga:RGR602_CH03211"/>
<accession>A0A0B4X7S5</accession>